<evidence type="ECO:0000313" key="3">
    <source>
        <dbReference type="EMBL" id="MDV6310597.1"/>
    </source>
</evidence>
<evidence type="ECO:0000256" key="1">
    <source>
        <dbReference type="SAM" id="MobiDB-lite"/>
    </source>
</evidence>
<gene>
    <name evidence="3" type="ORF">R3Q15_01545</name>
</gene>
<protein>
    <submittedName>
        <fullName evidence="3">AAA family ATPase</fullName>
    </submittedName>
</protein>
<reference evidence="3" key="1">
    <citation type="submission" date="2023-10" db="EMBL/GenBank/DDBJ databases">
        <title>Development of a sustainable strategy for remediation of hydrocarbon-contaminated territories based on the waste exchange concept.</title>
        <authorList>
            <person name="Krivoruchko A."/>
        </authorList>
    </citation>
    <scope>NUCLEOTIDE SEQUENCE</scope>
    <source>
        <strain evidence="3">IEGM 1279</strain>
    </source>
</reference>
<dbReference type="Gene3D" id="3.40.50.300">
    <property type="entry name" value="P-loop containing nucleotide triphosphate hydrolases"/>
    <property type="match status" value="1"/>
</dbReference>
<evidence type="ECO:0000259" key="2">
    <source>
        <dbReference type="Pfam" id="PF09250"/>
    </source>
</evidence>
<feature type="compositionally biased region" description="Basic residues" evidence="1">
    <location>
        <begin position="1"/>
        <end position="10"/>
    </location>
</feature>
<dbReference type="InterPro" id="IPR015330">
    <property type="entry name" value="DNA_primase/pol_bifunc_N"/>
</dbReference>
<evidence type="ECO:0000313" key="4">
    <source>
        <dbReference type="Proteomes" id="UP001185922"/>
    </source>
</evidence>
<dbReference type="Proteomes" id="UP001185922">
    <property type="component" value="Unassembled WGS sequence"/>
</dbReference>
<feature type="region of interest" description="Disordered" evidence="1">
    <location>
        <begin position="62"/>
        <end position="86"/>
    </location>
</feature>
<sequence length="767" mass="84019">MPRNEKRRPTRKSDAAATVASRGPREQENARIESTSEVGHLATAALDLYLDAGWHCPLPLPEGMKYPPPDDTTGNKPYPDENEIPELWRGPVRPNLGLRMPRFVDAEDNTTWEVIGLDVDDYDDKHGYETLRDLIDELGPLPMTYRSTSRDPDNPSGIRFFLVPADLKWKGKPGRDIEVIQRTHRYAVAWPSETEDRVYRWYDLDEQPMDGPPDVADLPSLPEPWIEHLCKGEAGQTRVIEEIDDVEEAVQWLETEIPGYEEDPSGHMNRATNPEKLAEEMSSGAHDMMLGRLHEVVQLAAEGHHGLKLAISRVRKAFLTETLGGAEGGEARRDILQAKSEWRRALCGEVSKLRADIADDLIRISTVGGYTAKDGDIDIEAFRASLELASTPPTVTDTDAGDDDGDGWSWHSSADLAAPVAPIEYLIEPLIPALTYGVIAGQKKTLKTYHALMMAVAVASGKPFLGRFRVPEPGPVLYVAAEGGAVPFQRRFQAVCAGYGIVGDDMRALPFHVTHDRARMGTPEWSANIDAAIEAFRPRLLIVDSLYNVHASDVETSNLYARGGMLADLSALTENRCALLVLDHFRKGTGGSLDLHDISMSGVGEWADSWVLQRHRADPDLDQGAFWLEVEYGSRQTGGARYGVDITVPPQRDDGTIAPVRWQVGDVAPASPVADLRTTILHHLRTSDGGLTAGQLKSVIPGNAQKRSDVVAELVGEGKVSATTEPRGAGGRRVTVYRASAHKLVLPFRPGGNLGVPDPDEDGTECA</sequence>
<dbReference type="EMBL" id="JAWLKH010000001">
    <property type="protein sequence ID" value="MDV6310597.1"/>
    <property type="molecule type" value="Genomic_DNA"/>
</dbReference>
<feature type="domain" description="DNA primase/polymerase bifunctional N-terminal" evidence="2">
    <location>
        <begin position="49"/>
        <end position="212"/>
    </location>
</feature>
<dbReference type="Pfam" id="PF09250">
    <property type="entry name" value="Prim-Pol"/>
    <property type="match status" value="1"/>
</dbReference>
<organism evidence="3 4">
    <name type="scientific">Gordonia amicalis</name>
    <dbReference type="NCBI Taxonomy" id="89053"/>
    <lineage>
        <taxon>Bacteria</taxon>
        <taxon>Bacillati</taxon>
        <taxon>Actinomycetota</taxon>
        <taxon>Actinomycetes</taxon>
        <taxon>Mycobacteriales</taxon>
        <taxon>Gordoniaceae</taxon>
        <taxon>Gordonia</taxon>
    </lineage>
</organism>
<dbReference type="AlphaFoldDB" id="A0AAE4R1U7"/>
<dbReference type="Pfam" id="PF13481">
    <property type="entry name" value="AAA_25"/>
    <property type="match status" value="1"/>
</dbReference>
<accession>A0AAE4R1U7</accession>
<proteinExistence type="predicted"/>
<dbReference type="RefSeq" id="WP_191834389.1">
    <property type="nucleotide sequence ID" value="NZ_CP091855.1"/>
</dbReference>
<comment type="caution">
    <text evidence="3">The sequence shown here is derived from an EMBL/GenBank/DDBJ whole genome shotgun (WGS) entry which is preliminary data.</text>
</comment>
<dbReference type="SUPFAM" id="SSF52540">
    <property type="entry name" value="P-loop containing nucleoside triphosphate hydrolases"/>
    <property type="match status" value="1"/>
</dbReference>
<name>A0AAE4R1U7_9ACTN</name>
<dbReference type="InterPro" id="IPR027417">
    <property type="entry name" value="P-loop_NTPase"/>
</dbReference>
<feature type="region of interest" description="Disordered" evidence="1">
    <location>
        <begin position="1"/>
        <end position="36"/>
    </location>
</feature>
<dbReference type="GeneID" id="77173119"/>